<feature type="binding site" description="axial binding residue" evidence="9">
    <location>
        <position position="140"/>
    </location>
    <ligand>
        <name>heme c</name>
        <dbReference type="ChEBI" id="CHEBI:61717"/>
        <label>2</label>
    </ligand>
    <ligandPart>
        <name>Fe</name>
        <dbReference type="ChEBI" id="CHEBI:18248"/>
    </ligandPart>
</feature>
<dbReference type="AlphaFoldDB" id="A0A451AKZ0"/>
<keyword evidence="6" id="KW-0249">Electron transport</keyword>
<dbReference type="InterPro" id="IPR050597">
    <property type="entry name" value="Cytochrome_c_Oxidase_Subunit"/>
</dbReference>
<dbReference type="InterPro" id="IPR024167">
    <property type="entry name" value="Cytochrome_c4-like"/>
</dbReference>
<feature type="chain" id="PRO_5036354250" evidence="10">
    <location>
        <begin position="26"/>
        <end position="210"/>
    </location>
</feature>
<dbReference type="GO" id="GO:0009055">
    <property type="term" value="F:electron transfer activity"/>
    <property type="evidence" value="ECO:0007669"/>
    <property type="project" value="InterPro"/>
</dbReference>
<dbReference type="GO" id="GO:0042597">
    <property type="term" value="C:periplasmic space"/>
    <property type="evidence" value="ECO:0007669"/>
    <property type="project" value="UniProtKB-SubCell"/>
</dbReference>
<reference evidence="12" key="1">
    <citation type="submission" date="2019-02" db="EMBL/GenBank/DDBJ databases">
        <authorList>
            <person name="Gruber-Vodicka R. H."/>
            <person name="Seah K. B. B."/>
        </authorList>
    </citation>
    <scope>NUCLEOTIDE SEQUENCE</scope>
    <source>
        <strain evidence="13">BECK_BY19</strain>
        <strain evidence="12">BECK_BY8</strain>
    </source>
</reference>
<dbReference type="SUPFAM" id="SSF46626">
    <property type="entry name" value="Cytochrome c"/>
    <property type="match status" value="2"/>
</dbReference>
<proteinExistence type="predicted"/>
<evidence type="ECO:0000256" key="1">
    <source>
        <dbReference type="ARBA" id="ARBA00004418"/>
    </source>
</evidence>
<protein>
    <submittedName>
        <fullName evidence="12">Cytochrome c553</fullName>
    </submittedName>
</protein>
<dbReference type="Pfam" id="PF00034">
    <property type="entry name" value="Cytochrom_C"/>
    <property type="match status" value="2"/>
</dbReference>
<evidence type="ECO:0000313" key="13">
    <source>
        <dbReference type="EMBL" id="VFK72163.1"/>
    </source>
</evidence>
<keyword evidence="10" id="KW-0732">Signal</keyword>
<feature type="binding site" description="covalent" evidence="8">
    <location>
        <position position="139"/>
    </location>
    <ligand>
        <name>heme c</name>
        <dbReference type="ChEBI" id="CHEBI:61717"/>
        <label>2</label>
    </ligand>
</feature>
<organism evidence="12">
    <name type="scientific">Candidatus Kentrum sp. UNK</name>
    <dbReference type="NCBI Taxonomy" id="2126344"/>
    <lineage>
        <taxon>Bacteria</taxon>
        <taxon>Pseudomonadati</taxon>
        <taxon>Pseudomonadota</taxon>
        <taxon>Gammaproteobacteria</taxon>
        <taxon>Candidatus Kentrum</taxon>
    </lineage>
</organism>
<evidence type="ECO:0000256" key="3">
    <source>
        <dbReference type="ARBA" id="ARBA00022617"/>
    </source>
</evidence>
<dbReference type="PROSITE" id="PS51007">
    <property type="entry name" value="CYTC"/>
    <property type="match status" value="2"/>
</dbReference>
<dbReference type="EMBL" id="CAADFZ010000104">
    <property type="protein sequence ID" value="VFK66688.1"/>
    <property type="molecule type" value="Genomic_DNA"/>
</dbReference>
<evidence type="ECO:0000256" key="9">
    <source>
        <dbReference type="PIRSR" id="PIRSR000005-2"/>
    </source>
</evidence>
<evidence type="ECO:0000256" key="6">
    <source>
        <dbReference type="ARBA" id="ARBA00022982"/>
    </source>
</evidence>
<name>A0A451AKZ0_9GAMM</name>
<dbReference type="InterPro" id="IPR009056">
    <property type="entry name" value="Cyt_c-like_dom"/>
</dbReference>
<feature type="signal peptide" evidence="10">
    <location>
        <begin position="1"/>
        <end position="25"/>
    </location>
</feature>
<keyword evidence="7 9" id="KW-0408">Iron</keyword>
<evidence type="ECO:0000313" key="12">
    <source>
        <dbReference type="EMBL" id="VFK66688.1"/>
    </source>
</evidence>
<dbReference type="PIRSF" id="PIRSF000005">
    <property type="entry name" value="Cytochrome_c4"/>
    <property type="match status" value="1"/>
</dbReference>
<evidence type="ECO:0000256" key="5">
    <source>
        <dbReference type="ARBA" id="ARBA00022764"/>
    </source>
</evidence>
<gene>
    <name evidence="12" type="ORF">BECKUNK1418G_GA0071005_11045</name>
    <name evidence="13" type="ORF">BECKUNK1418H_GA0071006_10995</name>
</gene>
<keyword evidence="3 8" id="KW-0349">Heme</keyword>
<comment type="subcellular location">
    <subcellularLocation>
        <location evidence="1">Periplasm</location>
    </subcellularLocation>
</comment>
<feature type="binding site" description="axial binding residue" evidence="9">
    <location>
        <position position="89"/>
    </location>
    <ligand>
        <name>heme c</name>
        <dbReference type="ChEBI" id="CHEBI:61717"/>
        <label>1</label>
    </ligand>
    <ligandPart>
        <name>Fe</name>
        <dbReference type="ChEBI" id="CHEBI:18248"/>
    </ligandPart>
</feature>
<evidence type="ECO:0000256" key="2">
    <source>
        <dbReference type="ARBA" id="ARBA00022448"/>
    </source>
</evidence>
<keyword evidence="2" id="KW-0813">Transport</keyword>
<keyword evidence="5" id="KW-0574">Periplasm</keyword>
<feature type="binding site" description="covalent" evidence="8">
    <location>
        <position position="41"/>
    </location>
    <ligand>
        <name>heme c</name>
        <dbReference type="ChEBI" id="CHEBI:61717"/>
        <label>1</label>
    </ligand>
</feature>
<dbReference type="PANTHER" id="PTHR33751:SF9">
    <property type="entry name" value="CYTOCHROME C4"/>
    <property type="match status" value="1"/>
</dbReference>
<feature type="binding site" description="covalent" evidence="8">
    <location>
        <position position="136"/>
    </location>
    <ligand>
        <name>heme c</name>
        <dbReference type="ChEBI" id="CHEBI:61717"/>
        <label>2</label>
    </ligand>
</feature>
<dbReference type="EMBL" id="CAADGD010000099">
    <property type="protein sequence ID" value="VFK72163.1"/>
    <property type="molecule type" value="Genomic_DNA"/>
</dbReference>
<evidence type="ECO:0000256" key="8">
    <source>
        <dbReference type="PIRSR" id="PIRSR000005-1"/>
    </source>
</evidence>
<feature type="binding site" description="covalent" evidence="8">
    <location>
        <position position="38"/>
    </location>
    <ligand>
        <name>heme c</name>
        <dbReference type="ChEBI" id="CHEBI:61717"/>
        <label>1</label>
    </ligand>
</feature>
<evidence type="ECO:0000256" key="4">
    <source>
        <dbReference type="ARBA" id="ARBA00022723"/>
    </source>
</evidence>
<comment type="PTM">
    <text evidence="8">Binds 2 heme c groups covalently per subunit.</text>
</comment>
<feature type="binding site" description="axial binding residue" evidence="9">
    <location>
        <position position="187"/>
    </location>
    <ligand>
        <name>heme c</name>
        <dbReference type="ChEBI" id="CHEBI:61717"/>
        <label>2</label>
    </ligand>
    <ligandPart>
        <name>Fe</name>
        <dbReference type="ChEBI" id="CHEBI:18248"/>
    </ligandPart>
</feature>
<feature type="binding site" description="axial binding residue" evidence="9">
    <location>
        <position position="42"/>
    </location>
    <ligand>
        <name>heme c</name>
        <dbReference type="ChEBI" id="CHEBI:61717"/>
        <label>1</label>
    </ligand>
    <ligandPart>
        <name>Fe</name>
        <dbReference type="ChEBI" id="CHEBI:18248"/>
    </ligandPart>
</feature>
<dbReference type="PANTHER" id="PTHR33751">
    <property type="entry name" value="CBB3-TYPE CYTOCHROME C OXIDASE SUBUNIT FIXP"/>
    <property type="match status" value="1"/>
</dbReference>
<dbReference type="InterPro" id="IPR036909">
    <property type="entry name" value="Cyt_c-like_dom_sf"/>
</dbReference>
<dbReference type="GO" id="GO:0020037">
    <property type="term" value="F:heme binding"/>
    <property type="evidence" value="ECO:0007669"/>
    <property type="project" value="InterPro"/>
</dbReference>
<sequence length="210" mass="22965">MNRWQNLIFRIVLIISVTLTLSAHAGDYTLVPEQFIYCTTCHGVELRGNRSVDAPRLAGMEGWYAENQIRAFKKGWRGAHEQDATGMEMRAQVISLDDEQIRDAIAFITSVPARANRISPTVTGDIEKGKSLYVACAACHGQNGEGSVANLAPALAGQSDWYLVRQLRKFQNGVRGYVSADVSGKRMRAASALSKDDAAIESVAAYIDTL</sequence>
<feature type="domain" description="Cytochrome c" evidence="11">
    <location>
        <begin position="124"/>
        <end position="210"/>
    </location>
</feature>
<evidence type="ECO:0000259" key="11">
    <source>
        <dbReference type="PROSITE" id="PS51007"/>
    </source>
</evidence>
<dbReference type="Gene3D" id="1.10.760.10">
    <property type="entry name" value="Cytochrome c-like domain"/>
    <property type="match status" value="2"/>
</dbReference>
<evidence type="ECO:0000256" key="7">
    <source>
        <dbReference type="ARBA" id="ARBA00023004"/>
    </source>
</evidence>
<accession>A0A451AKZ0</accession>
<keyword evidence="4 9" id="KW-0479">Metal-binding</keyword>
<evidence type="ECO:0000256" key="10">
    <source>
        <dbReference type="SAM" id="SignalP"/>
    </source>
</evidence>
<feature type="domain" description="Cytochrome c" evidence="11">
    <location>
        <begin position="21"/>
        <end position="112"/>
    </location>
</feature>
<dbReference type="GO" id="GO:0005506">
    <property type="term" value="F:iron ion binding"/>
    <property type="evidence" value="ECO:0007669"/>
    <property type="project" value="InterPro"/>
</dbReference>